<organism evidence="1 2">
    <name type="scientific">Nephila pilipes</name>
    <name type="common">Giant wood spider</name>
    <name type="synonym">Nephila maculata</name>
    <dbReference type="NCBI Taxonomy" id="299642"/>
    <lineage>
        <taxon>Eukaryota</taxon>
        <taxon>Metazoa</taxon>
        <taxon>Ecdysozoa</taxon>
        <taxon>Arthropoda</taxon>
        <taxon>Chelicerata</taxon>
        <taxon>Arachnida</taxon>
        <taxon>Araneae</taxon>
        <taxon>Araneomorphae</taxon>
        <taxon>Entelegynae</taxon>
        <taxon>Araneoidea</taxon>
        <taxon>Nephilidae</taxon>
        <taxon>Nephila</taxon>
    </lineage>
</organism>
<keyword evidence="2" id="KW-1185">Reference proteome</keyword>
<dbReference type="EMBL" id="BMAW01027050">
    <property type="protein sequence ID" value="GFT99965.1"/>
    <property type="molecule type" value="Genomic_DNA"/>
</dbReference>
<accession>A0A8X6Q7F5</accession>
<gene>
    <name evidence="1" type="ORF">NPIL_80031</name>
</gene>
<evidence type="ECO:0000313" key="1">
    <source>
        <dbReference type="EMBL" id="GFT99965.1"/>
    </source>
</evidence>
<reference evidence="1" key="1">
    <citation type="submission" date="2020-08" db="EMBL/GenBank/DDBJ databases">
        <title>Multicomponent nature underlies the extraordinary mechanical properties of spider dragline silk.</title>
        <authorList>
            <person name="Kono N."/>
            <person name="Nakamura H."/>
            <person name="Mori M."/>
            <person name="Yoshida Y."/>
            <person name="Ohtoshi R."/>
            <person name="Malay A.D."/>
            <person name="Moran D.A.P."/>
            <person name="Tomita M."/>
            <person name="Numata K."/>
            <person name="Arakawa K."/>
        </authorList>
    </citation>
    <scope>NUCLEOTIDE SEQUENCE</scope>
</reference>
<evidence type="ECO:0000313" key="2">
    <source>
        <dbReference type="Proteomes" id="UP000887013"/>
    </source>
</evidence>
<dbReference type="OrthoDB" id="10594302at2759"/>
<protein>
    <submittedName>
        <fullName evidence="1">Uncharacterized protein</fullName>
    </submittedName>
</protein>
<sequence length="113" mass="12715">MTVVLVSLSINTRYFTKRRLFAEFAMASDMDQFVISRRKGLDIAYVASVVIIILMSQQLAEAGIFHRKGQQDSSISEMLAAGLVVQMLSENDGKHTVIHHVVHIPVFIPVHRH</sequence>
<dbReference type="Proteomes" id="UP000887013">
    <property type="component" value="Unassembled WGS sequence"/>
</dbReference>
<name>A0A8X6Q7F5_NEPPI</name>
<dbReference type="AlphaFoldDB" id="A0A8X6Q7F5"/>
<comment type="caution">
    <text evidence="1">The sequence shown here is derived from an EMBL/GenBank/DDBJ whole genome shotgun (WGS) entry which is preliminary data.</text>
</comment>
<proteinExistence type="predicted"/>